<evidence type="ECO:0000259" key="8">
    <source>
        <dbReference type="SMART" id="SM00479"/>
    </source>
</evidence>
<name>A0A835CGA8_9FABA</name>
<feature type="domain" description="Exonuclease" evidence="8">
    <location>
        <begin position="124"/>
        <end position="304"/>
    </location>
</feature>
<keyword evidence="6" id="KW-0460">Magnesium</keyword>
<dbReference type="GO" id="GO:0046872">
    <property type="term" value="F:metal ion binding"/>
    <property type="evidence" value="ECO:0007669"/>
    <property type="project" value="UniProtKB-KW"/>
</dbReference>
<comment type="cofactor">
    <cofactor evidence="1">
        <name>Mg(2+)</name>
        <dbReference type="ChEBI" id="CHEBI:18420"/>
    </cofactor>
</comment>
<reference evidence="9" key="1">
    <citation type="submission" date="2020-09" db="EMBL/GenBank/DDBJ databases">
        <title>Genome-Enabled Discovery of Anthraquinone Biosynthesis in Senna tora.</title>
        <authorList>
            <person name="Kang S.-H."/>
            <person name="Pandey R.P."/>
            <person name="Lee C.-M."/>
            <person name="Sim J.-S."/>
            <person name="Jeong J.-T."/>
            <person name="Choi B.-S."/>
            <person name="Jung M."/>
            <person name="Ginzburg D."/>
            <person name="Zhao K."/>
            <person name="Won S.Y."/>
            <person name="Oh T.-J."/>
            <person name="Yu Y."/>
            <person name="Kim N.-H."/>
            <person name="Lee O.R."/>
            <person name="Lee T.-H."/>
            <person name="Bashyal P."/>
            <person name="Kim T.-S."/>
            <person name="Lee W.-H."/>
            <person name="Kawkins C."/>
            <person name="Kim C.-K."/>
            <person name="Kim J.S."/>
            <person name="Ahn B.O."/>
            <person name="Rhee S.Y."/>
            <person name="Sohng J.K."/>
        </authorList>
    </citation>
    <scope>NUCLEOTIDE SEQUENCE</scope>
    <source>
        <tissue evidence="9">Leaf</tissue>
    </source>
</reference>
<evidence type="ECO:0000256" key="4">
    <source>
        <dbReference type="ARBA" id="ARBA00022801"/>
    </source>
</evidence>
<evidence type="ECO:0000313" key="10">
    <source>
        <dbReference type="Proteomes" id="UP000634136"/>
    </source>
</evidence>
<keyword evidence="10" id="KW-1185">Reference proteome</keyword>
<dbReference type="OrthoDB" id="10250935at2759"/>
<organism evidence="9 10">
    <name type="scientific">Senna tora</name>
    <dbReference type="NCBI Taxonomy" id="362788"/>
    <lineage>
        <taxon>Eukaryota</taxon>
        <taxon>Viridiplantae</taxon>
        <taxon>Streptophyta</taxon>
        <taxon>Embryophyta</taxon>
        <taxon>Tracheophyta</taxon>
        <taxon>Spermatophyta</taxon>
        <taxon>Magnoliopsida</taxon>
        <taxon>eudicotyledons</taxon>
        <taxon>Gunneridae</taxon>
        <taxon>Pentapetalae</taxon>
        <taxon>rosids</taxon>
        <taxon>fabids</taxon>
        <taxon>Fabales</taxon>
        <taxon>Fabaceae</taxon>
        <taxon>Caesalpinioideae</taxon>
        <taxon>Cassia clade</taxon>
        <taxon>Senna</taxon>
    </lineage>
</organism>
<dbReference type="CDD" id="cd06127">
    <property type="entry name" value="DEDDh"/>
    <property type="match status" value="1"/>
</dbReference>
<dbReference type="Gene3D" id="3.30.420.10">
    <property type="entry name" value="Ribonuclease H-like superfamily/Ribonuclease H"/>
    <property type="match status" value="1"/>
</dbReference>
<evidence type="ECO:0000256" key="6">
    <source>
        <dbReference type="ARBA" id="ARBA00022842"/>
    </source>
</evidence>
<accession>A0A835CGA8</accession>
<dbReference type="InterPro" id="IPR013520">
    <property type="entry name" value="Ribonucl_H"/>
</dbReference>
<comment type="similarity">
    <text evidence="7">Belongs to the exonuclease superfamily. TREX family.</text>
</comment>
<evidence type="ECO:0000256" key="5">
    <source>
        <dbReference type="ARBA" id="ARBA00022839"/>
    </source>
</evidence>
<keyword evidence="2" id="KW-0540">Nuclease</keyword>
<dbReference type="GO" id="GO:0008296">
    <property type="term" value="F:3'-5'-DNA exonuclease activity"/>
    <property type="evidence" value="ECO:0007669"/>
    <property type="project" value="TreeGrafter"/>
</dbReference>
<evidence type="ECO:0000256" key="2">
    <source>
        <dbReference type="ARBA" id="ARBA00022722"/>
    </source>
</evidence>
<dbReference type="GO" id="GO:0003676">
    <property type="term" value="F:nucleic acid binding"/>
    <property type="evidence" value="ECO:0007669"/>
    <property type="project" value="InterPro"/>
</dbReference>
<dbReference type="SMART" id="SM00479">
    <property type="entry name" value="EXOIII"/>
    <property type="match status" value="1"/>
</dbReference>
<dbReference type="SUPFAM" id="SSF53098">
    <property type="entry name" value="Ribonuclease H-like"/>
    <property type="match status" value="1"/>
</dbReference>
<dbReference type="InterPro" id="IPR012337">
    <property type="entry name" value="RNaseH-like_sf"/>
</dbReference>
<evidence type="ECO:0000256" key="7">
    <source>
        <dbReference type="ARBA" id="ARBA00025769"/>
    </source>
</evidence>
<dbReference type="GO" id="GO:0005737">
    <property type="term" value="C:cytoplasm"/>
    <property type="evidence" value="ECO:0007669"/>
    <property type="project" value="TreeGrafter"/>
</dbReference>
<sequence>MGILSSIGSTVQGNFLKGNSGMLRLFHSSGSKLRLPGSNVNESYCGAFSTTCTSQCIAAAAECRTRGVTVTCRKTSSKSQEFLYSADDESSFLTCSPSRNSKRILEFDAKEEILTNQEPKHNVKVFVFDLETTGFDRKKERIVEIAIRDLQGGRNSCFQTLVNPERAVPNSHIHGITTEMVNRPEVPRMKELIPILLRYIKSRQIAGGPVLLVAHNARTFDLPFLIEEFRRCSYELPPDISCLDTKPLAREAMKLRDPKFSGRLTLLALCEYYGFPVVGTRHRAMSDVNMLCDVFGRITFDLKLTAGELLERAIRPSHVINNTRS</sequence>
<dbReference type="AlphaFoldDB" id="A0A835CGA8"/>
<keyword evidence="5 9" id="KW-0269">Exonuclease</keyword>
<protein>
    <submittedName>
        <fullName evidence="9">Exonuclease DPD1, chloroplastic/mitochondrial</fullName>
    </submittedName>
</protein>
<dbReference type="InterPro" id="IPR036397">
    <property type="entry name" value="RNaseH_sf"/>
</dbReference>
<evidence type="ECO:0000256" key="3">
    <source>
        <dbReference type="ARBA" id="ARBA00022723"/>
    </source>
</evidence>
<dbReference type="InterPro" id="IPR040393">
    <property type="entry name" value="TREX1/2"/>
</dbReference>
<evidence type="ECO:0000256" key="1">
    <source>
        <dbReference type="ARBA" id="ARBA00001946"/>
    </source>
</evidence>
<dbReference type="Pfam" id="PF00929">
    <property type="entry name" value="RNase_T"/>
    <property type="match status" value="1"/>
</dbReference>
<dbReference type="Proteomes" id="UP000634136">
    <property type="component" value="Unassembled WGS sequence"/>
</dbReference>
<keyword evidence="4" id="KW-0378">Hydrolase</keyword>
<proteinExistence type="inferred from homology"/>
<dbReference type="GO" id="GO:0006308">
    <property type="term" value="P:DNA catabolic process"/>
    <property type="evidence" value="ECO:0007669"/>
    <property type="project" value="TreeGrafter"/>
</dbReference>
<dbReference type="EMBL" id="JAAIUW010000003">
    <property type="protein sequence ID" value="KAF7837767.1"/>
    <property type="molecule type" value="Genomic_DNA"/>
</dbReference>
<dbReference type="PANTHER" id="PTHR13058:SF19">
    <property type="entry name" value="LD40940P"/>
    <property type="match status" value="1"/>
</dbReference>
<evidence type="ECO:0000313" key="9">
    <source>
        <dbReference type="EMBL" id="KAF7837767.1"/>
    </source>
</evidence>
<comment type="caution">
    <text evidence="9">The sequence shown here is derived from an EMBL/GenBank/DDBJ whole genome shotgun (WGS) entry which is preliminary data.</text>
</comment>
<keyword evidence="3" id="KW-0479">Metal-binding</keyword>
<gene>
    <name evidence="9" type="ORF">G2W53_006249</name>
</gene>
<dbReference type="PANTHER" id="PTHR13058">
    <property type="entry name" value="THREE PRIME REPAIR EXONUCLEASE 1, 2"/>
    <property type="match status" value="1"/>
</dbReference>